<dbReference type="EMBL" id="SRRO01000001">
    <property type="protein sequence ID" value="TGN62558.1"/>
    <property type="molecule type" value="Genomic_DNA"/>
</dbReference>
<keyword evidence="2" id="KW-0548">Nucleotidyltransferase</keyword>
<dbReference type="InterPro" id="IPR029044">
    <property type="entry name" value="Nucleotide-diphossugar_trans"/>
</dbReference>
<protein>
    <recommendedName>
        <fullName evidence="5">2-C-methyl-D-erythritol 4-phosphate cytidylyltransferase</fullName>
    </recommendedName>
</protein>
<keyword evidence="1" id="KW-0808">Transferase</keyword>
<dbReference type="OrthoDB" id="5186007at2"/>
<evidence type="ECO:0000313" key="3">
    <source>
        <dbReference type="EMBL" id="TGN62558.1"/>
    </source>
</evidence>
<proteinExistence type="predicted"/>
<comment type="caution">
    <text evidence="3">The sequence shown here is derived from an EMBL/GenBank/DDBJ whole genome shotgun (WGS) entry which is preliminary data.</text>
</comment>
<organism evidence="3 4">
    <name type="scientific">Nocardioides eburneiflavus</name>
    <dbReference type="NCBI Taxonomy" id="2518372"/>
    <lineage>
        <taxon>Bacteria</taxon>
        <taxon>Bacillati</taxon>
        <taxon>Actinomycetota</taxon>
        <taxon>Actinomycetes</taxon>
        <taxon>Propionibacteriales</taxon>
        <taxon>Nocardioidaceae</taxon>
        <taxon>Nocardioides</taxon>
    </lineage>
</organism>
<gene>
    <name evidence="3" type="ORF">EXE59_00245</name>
</gene>
<evidence type="ECO:0000313" key="4">
    <source>
        <dbReference type="Proteomes" id="UP000297496"/>
    </source>
</evidence>
<dbReference type="Gene3D" id="3.90.550.10">
    <property type="entry name" value="Spore Coat Polysaccharide Biosynthesis Protein SpsA, Chain A"/>
    <property type="match status" value="1"/>
</dbReference>
<dbReference type="GO" id="GO:0070567">
    <property type="term" value="F:cytidylyltransferase activity"/>
    <property type="evidence" value="ECO:0007669"/>
    <property type="project" value="InterPro"/>
</dbReference>
<dbReference type="Proteomes" id="UP000297496">
    <property type="component" value="Unassembled WGS sequence"/>
</dbReference>
<evidence type="ECO:0000256" key="1">
    <source>
        <dbReference type="ARBA" id="ARBA00022679"/>
    </source>
</evidence>
<accession>A0A4Z1CC89</accession>
<sequence length="182" mass="18673">MPRGLGLVLDEDRGALPYTLVHGEALVACAAWALGEAGIDLVDASVPWSGLVESGGDLVLHDALCPTAPPAFLAACLDRARETGHVVVGVRPVTDTVKVVADGVVGPTLDRDGLLAIASPLVLPAAVLASLAQRPSPDLARAVGDLAAAGHRVETVEAPPEGRRVASAEDVRLLEALTRPLR</sequence>
<reference evidence="3 4" key="1">
    <citation type="submission" date="2019-04" db="EMBL/GenBank/DDBJ databases">
        <title>Three New Species of Nocardioides, Nocardioides euryhalodurans sp. nov., Nocardioides seonyuensis sp. nov. and Nocardioides eburneoflavus sp. nov. Isolated from Soil.</title>
        <authorList>
            <person name="Roh S.G."/>
            <person name="Lee C."/>
            <person name="Kim M.-K."/>
            <person name="Kim S.B."/>
        </authorList>
    </citation>
    <scope>NUCLEOTIDE SEQUENCE [LARGE SCALE GENOMIC DNA]</scope>
    <source>
        <strain evidence="3 4">MMS17-SY213</strain>
    </source>
</reference>
<keyword evidence="4" id="KW-1185">Reference proteome</keyword>
<dbReference type="AlphaFoldDB" id="A0A4Z1CC89"/>
<evidence type="ECO:0008006" key="5">
    <source>
        <dbReference type="Google" id="ProtNLM"/>
    </source>
</evidence>
<dbReference type="InterPro" id="IPR034683">
    <property type="entry name" value="IspD/TarI"/>
</dbReference>
<evidence type="ECO:0000256" key="2">
    <source>
        <dbReference type="ARBA" id="ARBA00022695"/>
    </source>
</evidence>
<dbReference type="SUPFAM" id="SSF53448">
    <property type="entry name" value="Nucleotide-diphospho-sugar transferases"/>
    <property type="match status" value="1"/>
</dbReference>
<name>A0A4Z1CC89_9ACTN</name>
<dbReference type="Pfam" id="PF01128">
    <property type="entry name" value="IspD"/>
    <property type="match status" value="1"/>
</dbReference>